<dbReference type="GO" id="GO:0008483">
    <property type="term" value="F:transaminase activity"/>
    <property type="evidence" value="ECO:0007669"/>
    <property type="project" value="UniProtKB-KW"/>
</dbReference>
<dbReference type="SUPFAM" id="SSF53383">
    <property type="entry name" value="PLP-dependent transferases"/>
    <property type="match status" value="1"/>
</dbReference>
<dbReference type="EC" id="2.3.1.47" evidence="2"/>
<evidence type="ECO:0000313" key="7">
    <source>
        <dbReference type="Proteomes" id="UP000471126"/>
    </source>
</evidence>
<dbReference type="InterPro" id="IPR015421">
    <property type="entry name" value="PyrdxlP-dep_Trfase_major"/>
</dbReference>
<keyword evidence="6" id="KW-0032">Aminotransferase</keyword>
<name>A0A6P0GN08_9ACTN</name>
<dbReference type="PANTHER" id="PTHR13693:SF100">
    <property type="entry name" value="8-AMINO-7-OXONONANOATE SYNTHASE"/>
    <property type="match status" value="1"/>
</dbReference>
<evidence type="ECO:0000256" key="2">
    <source>
        <dbReference type="ARBA" id="ARBA00013187"/>
    </source>
</evidence>
<evidence type="ECO:0000313" key="6">
    <source>
        <dbReference type="EMBL" id="NEM08331.1"/>
    </source>
</evidence>
<keyword evidence="4" id="KW-0663">Pyridoxal phosphate</keyword>
<dbReference type="InterPro" id="IPR015424">
    <property type="entry name" value="PyrdxlP-dep_Trfase"/>
</dbReference>
<dbReference type="AlphaFoldDB" id="A0A6P0GN08"/>
<comment type="caution">
    <text evidence="6">The sequence shown here is derived from an EMBL/GenBank/DDBJ whole genome shotgun (WGS) entry which is preliminary data.</text>
</comment>
<dbReference type="PANTHER" id="PTHR13693">
    <property type="entry name" value="CLASS II AMINOTRANSFERASE/8-AMINO-7-OXONONANOATE SYNTHASE"/>
    <property type="match status" value="1"/>
</dbReference>
<evidence type="ECO:0000256" key="1">
    <source>
        <dbReference type="ARBA" id="ARBA00001933"/>
    </source>
</evidence>
<gene>
    <name evidence="6" type="ORF">GCU54_20375</name>
</gene>
<evidence type="ECO:0000256" key="5">
    <source>
        <dbReference type="ARBA" id="ARBA00047715"/>
    </source>
</evidence>
<dbReference type="EMBL" id="JAAGWE010000037">
    <property type="protein sequence ID" value="NEM08331.1"/>
    <property type="molecule type" value="Genomic_DNA"/>
</dbReference>
<protein>
    <recommendedName>
        <fullName evidence="2">8-amino-7-oxononanoate synthase</fullName>
        <ecNumber evidence="2">2.3.1.47</ecNumber>
    </recommendedName>
</protein>
<keyword evidence="3 6" id="KW-0808">Transferase</keyword>
<proteinExistence type="predicted"/>
<sequence length="359" mass="37391">MLDLTGSLYLGLRHPSAGLGDWDALTTGVPAALDRSGAVQSLAARLAELVGAEAGLLFRSSLHGFLDVFSSCPGEAVLVDAASYPVARWPLAGRRCAGVPVRTFPHRDPRGLARRLQVLRGGVRRRPLVVADGFCTGCGRTAPVAGYLAVLRPYGGVLVLDDTQAVGVLGRDPGPRAPYGHGGGGTVRWAGVDGPVVQVDSLAKGFGAPLAVVAGPAALIERIRARGPTRMHSSAPSSADLRAADAALAVNARSGERLRARLLWLVRRFRRRLTDRGVRLGDGDFPVQRLEPTDRQRASAMHAWLCSAGLRSLVTAPPCRPGAAVTVVLTAALSASQVDRAADLLARAAEGSVGRGDGA</sequence>
<dbReference type="InterPro" id="IPR015422">
    <property type="entry name" value="PyrdxlP-dep_Trfase_small"/>
</dbReference>
<dbReference type="RefSeq" id="WP_163478433.1">
    <property type="nucleotide sequence ID" value="NZ_JAAGWE010000037.1"/>
</dbReference>
<evidence type="ECO:0000256" key="3">
    <source>
        <dbReference type="ARBA" id="ARBA00022679"/>
    </source>
</evidence>
<dbReference type="GO" id="GO:0008710">
    <property type="term" value="F:8-amino-7-oxononanoate synthase activity"/>
    <property type="evidence" value="ECO:0007669"/>
    <property type="project" value="UniProtKB-EC"/>
</dbReference>
<comment type="cofactor">
    <cofactor evidence="1">
        <name>pyridoxal 5'-phosphate</name>
        <dbReference type="ChEBI" id="CHEBI:597326"/>
    </cofactor>
</comment>
<dbReference type="InterPro" id="IPR050087">
    <property type="entry name" value="AON_synthase_class-II"/>
</dbReference>
<reference evidence="6 7" key="1">
    <citation type="submission" date="2019-12" db="EMBL/GenBank/DDBJ databases">
        <title>WGS of CPCC 203550 I12A-02606.</title>
        <authorList>
            <person name="Jiang Z."/>
        </authorList>
    </citation>
    <scope>NUCLEOTIDE SEQUENCE [LARGE SCALE GENOMIC DNA]</scope>
    <source>
        <strain evidence="6 7">I12A-02606</strain>
    </source>
</reference>
<organism evidence="6 7">
    <name type="scientific">Geodermatophilus normandii</name>
    <dbReference type="NCBI Taxonomy" id="1137989"/>
    <lineage>
        <taxon>Bacteria</taxon>
        <taxon>Bacillati</taxon>
        <taxon>Actinomycetota</taxon>
        <taxon>Actinomycetes</taxon>
        <taxon>Geodermatophilales</taxon>
        <taxon>Geodermatophilaceae</taxon>
        <taxon>Geodermatophilus</taxon>
    </lineage>
</organism>
<evidence type="ECO:0000256" key="4">
    <source>
        <dbReference type="ARBA" id="ARBA00022898"/>
    </source>
</evidence>
<comment type="catalytic activity">
    <reaction evidence="5">
        <text>6-carboxyhexanoyl-[ACP] + L-alanine + H(+) = (8S)-8-amino-7-oxononanoate + holo-[ACP] + CO2</text>
        <dbReference type="Rhea" id="RHEA:42288"/>
        <dbReference type="Rhea" id="RHEA-COMP:9685"/>
        <dbReference type="Rhea" id="RHEA-COMP:9955"/>
        <dbReference type="ChEBI" id="CHEBI:15378"/>
        <dbReference type="ChEBI" id="CHEBI:16526"/>
        <dbReference type="ChEBI" id="CHEBI:57972"/>
        <dbReference type="ChEBI" id="CHEBI:64479"/>
        <dbReference type="ChEBI" id="CHEBI:78846"/>
        <dbReference type="ChEBI" id="CHEBI:149468"/>
        <dbReference type="EC" id="2.3.1.47"/>
    </reaction>
</comment>
<dbReference type="GO" id="GO:0009102">
    <property type="term" value="P:biotin biosynthetic process"/>
    <property type="evidence" value="ECO:0007669"/>
    <property type="project" value="TreeGrafter"/>
</dbReference>
<dbReference type="Gene3D" id="3.40.640.10">
    <property type="entry name" value="Type I PLP-dependent aspartate aminotransferase-like (Major domain)"/>
    <property type="match status" value="1"/>
</dbReference>
<accession>A0A6P0GN08</accession>
<dbReference type="Proteomes" id="UP000471126">
    <property type="component" value="Unassembled WGS sequence"/>
</dbReference>
<dbReference type="Gene3D" id="3.90.1150.10">
    <property type="entry name" value="Aspartate Aminotransferase, domain 1"/>
    <property type="match status" value="1"/>
</dbReference>